<sequence>MTNFTIELDTDSDVHVVDGRQAVDSDDLSKGLQNYERPNNLTEEYLPIRNVKVELLPSDDQEQKTHWLLAEIYEEHLGKGEATSKNRSLAGKIRSRGKSDDDCGHIIACSLGGKMVDFNLFPQNKNINRGFKGWKNHWRRGIEHLIYIWLKKRFCHNPHVQFQVRFFYTDRQYPNRPHHGKFLIHFKGSDSGANMKVNNLDKNQCSTEVYTRLKGVLQNVIENELEPVAEPNYEKVISKALSEFDNVSCEQFQHFILLLMNDFKKDEQQPSTSTSSSYRPIPAPLKSKRFLQKTINTYIVISLGVH</sequence>
<dbReference type="Gene3D" id="3.40.570.10">
    <property type="entry name" value="Extracellular Endonuclease, subunit A"/>
    <property type="match status" value="1"/>
</dbReference>
<proteinExistence type="predicted"/>
<dbReference type="Proteomes" id="UP000663881">
    <property type="component" value="Unassembled WGS sequence"/>
</dbReference>
<comment type="caution">
    <text evidence="2">The sequence shown here is derived from an EMBL/GenBank/DDBJ whole genome shotgun (WGS) entry which is preliminary data.</text>
</comment>
<evidence type="ECO:0000313" key="3">
    <source>
        <dbReference type="Proteomes" id="UP000663881"/>
    </source>
</evidence>
<gene>
    <name evidence="2" type="ORF">OKA104_LOCUS35740</name>
</gene>
<organism evidence="2 3">
    <name type="scientific">Adineta steineri</name>
    <dbReference type="NCBI Taxonomy" id="433720"/>
    <lineage>
        <taxon>Eukaryota</taxon>
        <taxon>Metazoa</taxon>
        <taxon>Spiralia</taxon>
        <taxon>Gnathifera</taxon>
        <taxon>Rotifera</taxon>
        <taxon>Eurotatoria</taxon>
        <taxon>Bdelloidea</taxon>
        <taxon>Adinetida</taxon>
        <taxon>Adinetidae</taxon>
        <taxon>Adineta</taxon>
    </lineage>
</organism>
<accession>A0A819UX47</accession>
<dbReference type="Pfam" id="PF13930">
    <property type="entry name" value="Endonuclea_NS_2"/>
    <property type="match status" value="1"/>
</dbReference>
<dbReference type="InterPro" id="IPR044929">
    <property type="entry name" value="DNA/RNA_non-sp_Endonuclease_sf"/>
</dbReference>
<dbReference type="EMBL" id="CAJOAY010005286">
    <property type="protein sequence ID" value="CAF4102216.1"/>
    <property type="molecule type" value="Genomic_DNA"/>
</dbReference>
<name>A0A819UX47_9BILA</name>
<feature type="domain" description="Type VII secretion system protein EssD-like" evidence="1">
    <location>
        <begin position="81"/>
        <end position="139"/>
    </location>
</feature>
<evidence type="ECO:0000313" key="2">
    <source>
        <dbReference type="EMBL" id="CAF4102216.1"/>
    </source>
</evidence>
<dbReference type="AlphaFoldDB" id="A0A819UX47"/>
<dbReference type="InterPro" id="IPR044927">
    <property type="entry name" value="Endonuclea_NS_2"/>
</dbReference>
<evidence type="ECO:0000259" key="1">
    <source>
        <dbReference type="Pfam" id="PF13930"/>
    </source>
</evidence>
<protein>
    <recommendedName>
        <fullName evidence="1">Type VII secretion system protein EssD-like domain-containing protein</fullName>
    </recommendedName>
</protein>
<reference evidence="2" key="1">
    <citation type="submission" date="2021-02" db="EMBL/GenBank/DDBJ databases">
        <authorList>
            <person name="Nowell W R."/>
        </authorList>
    </citation>
    <scope>NUCLEOTIDE SEQUENCE</scope>
</reference>